<dbReference type="AlphaFoldDB" id="A0A9D7AH56"/>
<evidence type="ECO:0000313" key="4">
    <source>
        <dbReference type="Proteomes" id="UP001296969"/>
    </source>
</evidence>
<organism evidence="2 3">
    <name type="scientific">Limnobaculum xujianqingii</name>
    <dbReference type="NCBI Taxonomy" id="2738837"/>
    <lineage>
        <taxon>Bacteria</taxon>
        <taxon>Pseudomonadati</taxon>
        <taxon>Pseudomonadota</taxon>
        <taxon>Gammaproteobacteria</taxon>
        <taxon>Enterobacterales</taxon>
        <taxon>Budviciaceae</taxon>
        <taxon>Limnobaculum</taxon>
    </lineage>
</organism>
<reference evidence="2 4" key="1">
    <citation type="submission" date="2020-11" db="EMBL/GenBank/DDBJ databases">
        <title>Insectihabitans protaetiae gen. nov. sp. nov. and Insectihabitans allomyrinae sp. nov., isolated from larvae of Protaetia brevitarsis seulensis and Allomyrina dichotoma, respectively.</title>
        <authorList>
            <person name="Lee S.D."/>
            <person name="Byeon Y.-S."/>
            <person name="Kim S.-M."/>
            <person name="Yang H.L."/>
            <person name="Kim I.S."/>
        </authorList>
    </citation>
    <scope>NUCLEOTIDE SEQUENCE</scope>
    <source>
        <strain evidence="2">CWB-B4</strain>
        <strain evidence="1 4">CWB-B43</strain>
    </source>
</reference>
<dbReference type="RefSeq" id="WP_228397601.1">
    <property type="nucleotide sequence ID" value="NZ_JADRCP010000001.1"/>
</dbReference>
<dbReference type="Proteomes" id="UP001296969">
    <property type="component" value="Unassembled WGS sequence"/>
</dbReference>
<dbReference type="Proteomes" id="UP000807542">
    <property type="component" value="Unassembled WGS sequence"/>
</dbReference>
<evidence type="ECO:0000313" key="1">
    <source>
        <dbReference type="EMBL" id="MBK5072545.1"/>
    </source>
</evidence>
<keyword evidence="4" id="KW-1185">Reference proteome</keyword>
<proteinExistence type="predicted"/>
<dbReference type="EMBL" id="JADRCQ010000001">
    <property type="protein sequence ID" value="MBK5072545.1"/>
    <property type="molecule type" value="Genomic_DNA"/>
</dbReference>
<gene>
    <name evidence="2" type="ORF">I2492_05915</name>
    <name evidence="1" type="ORF">I2493_05915</name>
</gene>
<evidence type="ECO:0000313" key="3">
    <source>
        <dbReference type="Proteomes" id="UP000807542"/>
    </source>
</evidence>
<dbReference type="EMBL" id="JADRCP010000001">
    <property type="protein sequence ID" value="MBK5175854.1"/>
    <property type="molecule type" value="Genomic_DNA"/>
</dbReference>
<sequence length="47" mass="5476">MLMKMFDFAVTLFATGFFLGIGAYFGVSFIFCIKEIISTGRWLWKNR</sequence>
<name>A0A9D7AH56_9GAMM</name>
<accession>A0A9D7AH56</accession>
<protein>
    <submittedName>
        <fullName evidence="2">Uncharacterized protein</fullName>
    </submittedName>
</protein>
<comment type="caution">
    <text evidence="2">The sequence shown here is derived from an EMBL/GenBank/DDBJ whole genome shotgun (WGS) entry which is preliminary data.</text>
</comment>
<evidence type="ECO:0000313" key="2">
    <source>
        <dbReference type="EMBL" id="MBK5175854.1"/>
    </source>
</evidence>